<protein>
    <submittedName>
        <fullName evidence="2">Uncharacterized protein</fullName>
    </submittedName>
</protein>
<keyword evidence="3" id="KW-1185">Reference proteome</keyword>
<evidence type="ECO:0000313" key="3">
    <source>
        <dbReference type="Proteomes" id="UP000299102"/>
    </source>
</evidence>
<feature type="region of interest" description="Disordered" evidence="1">
    <location>
        <begin position="168"/>
        <end position="204"/>
    </location>
</feature>
<organism evidence="2 3">
    <name type="scientific">Eumeta variegata</name>
    <name type="common">Bagworm moth</name>
    <name type="synonym">Eumeta japonica</name>
    <dbReference type="NCBI Taxonomy" id="151549"/>
    <lineage>
        <taxon>Eukaryota</taxon>
        <taxon>Metazoa</taxon>
        <taxon>Ecdysozoa</taxon>
        <taxon>Arthropoda</taxon>
        <taxon>Hexapoda</taxon>
        <taxon>Insecta</taxon>
        <taxon>Pterygota</taxon>
        <taxon>Neoptera</taxon>
        <taxon>Endopterygota</taxon>
        <taxon>Lepidoptera</taxon>
        <taxon>Glossata</taxon>
        <taxon>Ditrysia</taxon>
        <taxon>Tineoidea</taxon>
        <taxon>Psychidae</taxon>
        <taxon>Oiketicinae</taxon>
        <taxon>Eumeta</taxon>
    </lineage>
</organism>
<reference evidence="2 3" key="1">
    <citation type="journal article" date="2019" name="Commun. Biol.">
        <title>The bagworm genome reveals a unique fibroin gene that provides high tensile strength.</title>
        <authorList>
            <person name="Kono N."/>
            <person name="Nakamura H."/>
            <person name="Ohtoshi R."/>
            <person name="Tomita M."/>
            <person name="Numata K."/>
            <person name="Arakawa K."/>
        </authorList>
    </citation>
    <scope>NUCLEOTIDE SEQUENCE [LARGE SCALE GENOMIC DNA]</scope>
</reference>
<comment type="caution">
    <text evidence="2">The sequence shown here is derived from an EMBL/GenBank/DDBJ whole genome shotgun (WGS) entry which is preliminary data.</text>
</comment>
<proteinExistence type="predicted"/>
<dbReference type="AlphaFoldDB" id="A0A4C2A515"/>
<feature type="compositionally biased region" description="Low complexity" evidence="1">
    <location>
        <begin position="188"/>
        <end position="204"/>
    </location>
</feature>
<sequence length="268" mass="29912">MQRGARPTVGGGLRSVASDFEPRTARVLRSSFCVACGSFTFTRTGHFQNFHSKPKDNYELEEKRTDARVNDGRARLDPAPAQSISIYQKNRRTFHCINFQHADFFYIRFSDAPSADRMIASRSLCPLTDRSVDKTSNEYTLPSYCMLEFGEGHTFQRNVCAPRLANRNTATQSHRPGENPTRCRTQSAATPAPAPSRVAAPPADHPFAFHANFQAKRHTTPPAAAHRRRGRPSSMPDRGSSTGRGERRIPSVSTNANARMLQIFLCNI</sequence>
<dbReference type="Proteomes" id="UP000299102">
    <property type="component" value="Unassembled WGS sequence"/>
</dbReference>
<name>A0A4C2A515_EUMVA</name>
<accession>A0A4C2A515</accession>
<feature type="compositionally biased region" description="Basic residues" evidence="1">
    <location>
        <begin position="217"/>
        <end position="231"/>
    </location>
</feature>
<evidence type="ECO:0000256" key="1">
    <source>
        <dbReference type="SAM" id="MobiDB-lite"/>
    </source>
</evidence>
<dbReference type="EMBL" id="BGZK01002723">
    <property type="protein sequence ID" value="GBP96031.1"/>
    <property type="molecule type" value="Genomic_DNA"/>
</dbReference>
<evidence type="ECO:0000313" key="2">
    <source>
        <dbReference type="EMBL" id="GBP96031.1"/>
    </source>
</evidence>
<feature type="region of interest" description="Disordered" evidence="1">
    <location>
        <begin position="217"/>
        <end position="253"/>
    </location>
</feature>
<gene>
    <name evidence="2" type="ORF">EVAR_71395_1</name>
</gene>